<organism evidence="3 4">
    <name type="scientific">Lasiosphaeria ovina</name>
    <dbReference type="NCBI Taxonomy" id="92902"/>
    <lineage>
        <taxon>Eukaryota</taxon>
        <taxon>Fungi</taxon>
        <taxon>Dikarya</taxon>
        <taxon>Ascomycota</taxon>
        <taxon>Pezizomycotina</taxon>
        <taxon>Sordariomycetes</taxon>
        <taxon>Sordariomycetidae</taxon>
        <taxon>Sordariales</taxon>
        <taxon>Lasiosphaeriaceae</taxon>
        <taxon>Lasiosphaeria</taxon>
    </lineage>
</organism>
<feature type="compositionally biased region" description="Gly residues" evidence="1">
    <location>
        <begin position="121"/>
        <end position="134"/>
    </location>
</feature>
<evidence type="ECO:0000256" key="2">
    <source>
        <dbReference type="SAM" id="Phobius"/>
    </source>
</evidence>
<gene>
    <name evidence="3" type="ORF">B0T24DRAFT_608115</name>
</gene>
<dbReference type="AlphaFoldDB" id="A0AAE0NMZ1"/>
<evidence type="ECO:0000313" key="4">
    <source>
        <dbReference type="Proteomes" id="UP001287356"/>
    </source>
</evidence>
<reference evidence="3" key="2">
    <citation type="submission" date="2023-06" db="EMBL/GenBank/DDBJ databases">
        <authorList>
            <consortium name="Lawrence Berkeley National Laboratory"/>
            <person name="Haridas S."/>
            <person name="Hensen N."/>
            <person name="Bonometti L."/>
            <person name="Westerberg I."/>
            <person name="Brannstrom I.O."/>
            <person name="Guillou S."/>
            <person name="Cros-Aarteil S."/>
            <person name="Calhoun S."/>
            <person name="Kuo A."/>
            <person name="Mondo S."/>
            <person name="Pangilinan J."/>
            <person name="Riley R."/>
            <person name="Labutti K."/>
            <person name="Andreopoulos B."/>
            <person name="Lipzen A."/>
            <person name="Chen C."/>
            <person name="Yanf M."/>
            <person name="Daum C."/>
            <person name="Ng V."/>
            <person name="Clum A."/>
            <person name="Steindorff A."/>
            <person name="Ohm R."/>
            <person name="Martin F."/>
            <person name="Silar P."/>
            <person name="Natvig D."/>
            <person name="Lalanne C."/>
            <person name="Gautier V."/>
            <person name="Ament-Velasquez S.L."/>
            <person name="Kruys A."/>
            <person name="Hutchinson M.I."/>
            <person name="Powell A.J."/>
            <person name="Barry K."/>
            <person name="Miller A.N."/>
            <person name="Grigoriev I.V."/>
            <person name="Debuchy R."/>
            <person name="Gladieux P."/>
            <person name="Thoren M.H."/>
            <person name="Johannesson H."/>
        </authorList>
    </citation>
    <scope>NUCLEOTIDE SEQUENCE</scope>
    <source>
        <strain evidence="3">CBS 958.72</strain>
    </source>
</reference>
<name>A0AAE0NMZ1_9PEZI</name>
<feature type="region of interest" description="Disordered" evidence="1">
    <location>
        <begin position="51"/>
        <end position="82"/>
    </location>
</feature>
<dbReference type="Proteomes" id="UP001287356">
    <property type="component" value="Unassembled WGS sequence"/>
</dbReference>
<keyword evidence="4" id="KW-1185">Reference proteome</keyword>
<sequence length="140" mass="14630">MAAAIVATRRILSPTTTASSALRASWRPQQSSAATASGRIAACFSTSSLFRTSDNNSNNNPNPNSKPAPPHTNQNPSYPKFNLREIVPNPRVRRWLVAGLVAMALLELSAWVKFYPKIMGGKGGDGSSPAGSGGSSSSSA</sequence>
<reference evidence="3" key="1">
    <citation type="journal article" date="2023" name="Mol. Phylogenet. Evol.">
        <title>Genome-scale phylogeny and comparative genomics of the fungal order Sordariales.</title>
        <authorList>
            <person name="Hensen N."/>
            <person name="Bonometti L."/>
            <person name="Westerberg I."/>
            <person name="Brannstrom I.O."/>
            <person name="Guillou S."/>
            <person name="Cros-Aarteil S."/>
            <person name="Calhoun S."/>
            <person name="Haridas S."/>
            <person name="Kuo A."/>
            <person name="Mondo S."/>
            <person name="Pangilinan J."/>
            <person name="Riley R."/>
            <person name="LaButti K."/>
            <person name="Andreopoulos B."/>
            <person name="Lipzen A."/>
            <person name="Chen C."/>
            <person name="Yan M."/>
            <person name="Daum C."/>
            <person name="Ng V."/>
            <person name="Clum A."/>
            <person name="Steindorff A."/>
            <person name="Ohm R.A."/>
            <person name="Martin F."/>
            <person name="Silar P."/>
            <person name="Natvig D.O."/>
            <person name="Lalanne C."/>
            <person name="Gautier V."/>
            <person name="Ament-Velasquez S.L."/>
            <person name="Kruys A."/>
            <person name="Hutchinson M.I."/>
            <person name="Powell A.J."/>
            <person name="Barry K."/>
            <person name="Miller A.N."/>
            <person name="Grigoriev I.V."/>
            <person name="Debuchy R."/>
            <person name="Gladieux P."/>
            <person name="Hiltunen Thoren M."/>
            <person name="Johannesson H."/>
        </authorList>
    </citation>
    <scope>NUCLEOTIDE SEQUENCE</scope>
    <source>
        <strain evidence="3">CBS 958.72</strain>
    </source>
</reference>
<keyword evidence="2" id="KW-0812">Transmembrane</keyword>
<feature type="transmembrane region" description="Helical" evidence="2">
    <location>
        <begin position="95"/>
        <end position="112"/>
    </location>
</feature>
<comment type="caution">
    <text evidence="3">The sequence shown here is derived from an EMBL/GenBank/DDBJ whole genome shotgun (WGS) entry which is preliminary data.</text>
</comment>
<feature type="region of interest" description="Disordered" evidence="1">
    <location>
        <begin position="121"/>
        <end position="140"/>
    </location>
</feature>
<evidence type="ECO:0000313" key="3">
    <source>
        <dbReference type="EMBL" id="KAK3384360.1"/>
    </source>
</evidence>
<keyword evidence="2" id="KW-1133">Transmembrane helix</keyword>
<dbReference type="EMBL" id="JAULSN010000001">
    <property type="protein sequence ID" value="KAK3384360.1"/>
    <property type="molecule type" value="Genomic_DNA"/>
</dbReference>
<accession>A0AAE0NMZ1</accession>
<keyword evidence="2" id="KW-0472">Membrane</keyword>
<evidence type="ECO:0000256" key="1">
    <source>
        <dbReference type="SAM" id="MobiDB-lite"/>
    </source>
</evidence>
<proteinExistence type="predicted"/>
<protein>
    <submittedName>
        <fullName evidence="3">Uncharacterized protein</fullName>
    </submittedName>
</protein>